<dbReference type="Gene3D" id="3.90.45.10">
    <property type="entry name" value="Peptide deformylase"/>
    <property type="match status" value="1"/>
</dbReference>
<name>A0ABS5PQI0_9FIRM</name>
<feature type="active site" evidence="3">
    <location>
        <position position="133"/>
    </location>
</feature>
<feature type="binding site" evidence="3">
    <location>
        <position position="136"/>
    </location>
    <ligand>
        <name>Fe cation</name>
        <dbReference type="ChEBI" id="CHEBI:24875"/>
    </ligand>
</feature>
<feature type="binding site" evidence="3">
    <location>
        <position position="132"/>
    </location>
    <ligand>
        <name>Fe cation</name>
        <dbReference type="ChEBI" id="CHEBI:24875"/>
    </ligand>
</feature>
<keyword evidence="3" id="KW-0479">Metal-binding</keyword>
<dbReference type="RefSeq" id="WP_213237290.1">
    <property type="nucleotide sequence ID" value="NZ_JAHBCL010000020.1"/>
</dbReference>
<sequence>MAIRTIRTDSDPILRKTSKPVKVFDNKLKQLIDDMVETMHEAEGVGLAAPQIGILKRVIVFDLYDEEGPMALINPEVIESSGNQCEEEGCLSLPGQRGFVNRPYEIKVRFQDLQGDHYEIEGEELLARVLSHEIDHLNGILYIDKVVNVEKEALS</sequence>
<comment type="function">
    <text evidence="3">Removes the formyl group from the N-terminal Met of newly synthesized proteins. Requires at least a dipeptide for an efficient rate of reaction. N-terminal L-methionine is a prerequisite for activity but the enzyme has broad specificity at other positions.</text>
</comment>
<reference evidence="4 5" key="1">
    <citation type="submission" date="2021-05" db="EMBL/GenBank/DDBJ databases">
        <title>Fusibacter ferrireducens sp. nov., an anaerobic, sulfur- and Fe-reducing bacterium isolated from the mangrove sediment.</title>
        <authorList>
            <person name="Qiu D."/>
        </authorList>
    </citation>
    <scope>NUCLEOTIDE SEQUENCE [LARGE SCALE GENOMIC DNA]</scope>
    <source>
        <strain evidence="4 5">DSM 12116</strain>
    </source>
</reference>
<dbReference type="EMBL" id="JAHBCL010000020">
    <property type="protein sequence ID" value="MBS7527430.1"/>
    <property type="molecule type" value="Genomic_DNA"/>
</dbReference>
<accession>A0ABS5PQI0</accession>
<dbReference type="PRINTS" id="PR01576">
    <property type="entry name" value="PDEFORMYLASE"/>
</dbReference>
<dbReference type="PANTHER" id="PTHR10458:SF22">
    <property type="entry name" value="PEPTIDE DEFORMYLASE"/>
    <property type="match status" value="1"/>
</dbReference>
<evidence type="ECO:0000256" key="1">
    <source>
        <dbReference type="ARBA" id="ARBA00010759"/>
    </source>
</evidence>
<evidence type="ECO:0000256" key="3">
    <source>
        <dbReference type="HAMAP-Rule" id="MF_00163"/>
    </source>
</evidence>
<dbReference type="Proteomes" id="UP000746471">
    <property type="component" value="Unassembled WGS sequence"/>
</dbReference>
<keyword evidence="5" id="KW-1185">Reference proteome</keyword>
<comment type="caution">
    <text evidence="4">The sequence shown here is derived from an EMBL/GenBank/DDBJ whole genome shotgun (WGS) entry which is preliminary data.</text>
</comment>
<dbReference type="HAMAP" id="MF_00163">
    <property type="entry name" value="Pep_deformylase"/>
    <property type="match status" value="1"/>
</dbReference>
<evidence type="ECO:0000313" key="4">
    <source>
        <dbReference type="EMBL" id="MBS7527430.1"/>
    </source>
</evidence>
<protein>
    <recommendedName>
        <fullName evidence="3">Peptide deformylase</fullName>
        <shortName evidence="3">PDF</shortName>
        <ecNumber evidence="3">3.5.1.88</ecNumber>
    </recommendedName>
    <alternativeName>
        <fullName evidence="3">Polypeptide deformylase</fullName>
    </alternativeName>
</protein>
<comment type="similarity">
    <text evidence="1 3">Belongs to the polypeptide deformylase family.</text>
</comment>
<gene>
    <name evidence="3 4" type="primary">def</name>
    <name evidence="4" type="ORF">KHM83_12165</name>
</gene>
<dbReference type="NCBIfam" id="TIGR00079">
    <property type="entry name" value="pept_deformyl"/>
    <property type="match status" value="1"/>
</dbReference>
<dbReference type="SUPFAM" id="SSF56420">
    <property type="entry name" value="Peptide deformylase"/>
    <property type="match status" value="1"/>
</dbReference>
<dbReference type="GO" id="GO:0042586">
    <property type="term" value="F:peptide deformylase activity"/>
    <property type="evidence" value="ECO:0007669"/>
    <property type="project" value="UniProtKB-EC"/>
</dbReference>
<dbReference type="PIRSF" id="PIRSF004749">
    <property type="entry name" value="Pep_def"/>
    <property type="match status" value="1"/>
</dbReference>
<organism evidence="4 5">
    <name type="scientific">Fusibacter paucivorans</name>
    <dbReference type="NCBI Taxonomy" id="76009"/>
    <lineage>
        <taxon>Bacteria</taxon>
        <taxon>Bacillati</taxon>
        <taxon>Bacillota</taxon>
        <taxon>Clostridia</taxon>
        <taxon>Eubacteriales</taxon>
        <taxon>Eubacteriales Family XII. Incertae Sedis</taxon>
        <taxon>Fusibacter</taxon>
    </lineage>
</organism>
<keyword evidence="2 3" id="KW-0408">Iron</keyword>
<comment type="catalytic activity">
    <reaction evidence="3">
        <text>N-terminal N-formyl-L-methionyl-[peptide] + H2O = N-terminal L-methionyl-[peptide] + formate</text>
        <dbReference type="Rhea" id="RHEA:24420"/>
        <dbReference type="Rhea" id="RHEA-COMP:10639"/>
        <dbReference type="Rhea" id="RHEA-COMP:10640"/>
        <dbReference type="ChEBI" id="CHEBI:15377"/>
        <dbReference type="ChEBI" id="CHEBI:15740"/>
        <dbReference type="ChEBI" id="CHEBI:49298"/>
        <dbReference type="ChEBI" id="CHEBI:64731"/>
        <dbReference type="EC" id="3.5.1.88"/>
    </reaction>
</comment>
<dbReference type="PANTHER" id="PTHR10458">
    <property type="entry name" value="PEPTIDE DEFORMYLASE"/>
    <property type="match status" value="1"/>
</dbReference>
<dbReference type="InterPro" id="IPR023635">
    <property type="entry name" value="Peptide_deformylase"/>
</dbReference>
<dbReference type="InterPro" id="IPR036821">
    <property type="entry name" value="Peptide_deformylase_sf"/>
</dbReference>
<comment type="cofactor">
    <cofactor evidence="3">
        <name>Fe(2+)</name>
        <dbReference type="ChEBI" id="CHEBI:29033"/>
    </cofactor>
    <text evidence="3">Binds 1 Fe(2+) ion.</text>
</comment>
<keyword evidence="3" id="KW-0648">Protein biosynthesis</keyword>
<dbReference type="NCBIfam" id="NF001159">
    <property type="entry name" value="PRK00150.1-3"/>
    <property type="match status" value="1"/>
</dbReference>
<evidence type="ECO:0000313" key="5">
    <source>
        <dbReference type="Proteomes" id="UP000746471"/>
    </source>
</evidence>
<feature type="binding site" evidence="3">
    <location>
        <position position="90"/>
    </location>
    <ligand>
        <name>Fe cation</name>
        <dbReference type="ChEBI" id="CHEBI:24875"/>
    </ligand>
</feature>
<dbReference type="Pfam" id="PF01327">
    <property type="entry name" value="Pep_deformylase"/>
    <property type="match status" value="1"/>
</dbReference>
<evidence type="ECO:0000256" key="2">
    <source>
        <dbReference type="ARBA" id="ARBA00023004"/>
    </source>
</evidence>
<dbReference type="CDD" id="cd00487">
    <property type="entry name" value="Pep_deformylase"/>
    <property type="match status" value="1"/>
</dbReference>
<proteinExistence type="inferred from homology"/>
<keyword evidence="3 4" id="KW-0378">Hydrolase</keyword>
<dbReference type="EC" id="3.5.1.88" evidence="3"/>